<dbReference type="RefSeq" id="WP_307595284.1">
    <property type="nucleotide sequence ID" value="NZ_CAXUQE020000001.1"/>
</dbReference>
<accession>A0AAW8EIN4</accession>
<dbReference type="GO" id="GO:0016740">
    <property type="term" value="F:transferase activity"/>
    <property type="evidence" value="ECO:0007669"/>
    <property type="project" value="UniProtKB-KW"/>
</dbReference>
<evidence type="ECO:0000313" key="3">
    <source>
        <dbReference type="EMBL" id="MDP9972698.1"/>
    </source>
</evidence>
<dbReference type="EMBL" id="JAUSRV010000009">
    <property type="protein sequence ID" value="MDP9972698.1"/>
    <property type="molecule type" value="Genomic_DNA"/>
</dbReference>
<evidence type="ECO:0000313" key="4">
    <source>
        <dbReference type="Proteomes" id="UP001224845"/>
    </source>
</evidence>
<reference evidence="3" key="1">
    <citation type="submission" date="2023-07" db="EMBL/GenBank/DDBJ databases">
        <title>Sorghum-associated microbial communities from plants grown in Nebraska, USA.</title>
        <authorList>
            <person name="Schachtman D."/>
        </authorList>
    </citation>
    <scope>NUCLEOTIDE SEQUENCE</scope>
    <source>
        <strain evidence="3">DS3315</strain>
    </source>
</reference>
<sequence>MNFDAMPYRSDDPFLSLLQSLSGTHVHFFPKSGNSGDGFIAHVTYELFKKHGIKFTAHRQTDIVEGETILIGGGGNLVEGRYEDVAELIRRHAESNKIILLPHTIVGFADILAETHRNLTVFCREPVSYQMALLNGASPENTHLSHDVAFFLGDEYFSRFFGGGNGILQALRSDGEAVGQLTIPDGNIDISLSWNGDLWTSPDFCSHVTNSLAAFIAPFETVQTDRLHISILSAYLKKNVFLLPNAYYKNRAVFEHSLKPRFPQIKFLNTSRNIEEVVEPVQVLHRAQRLHVEQVDGQSAVEGELAFETLKRHASELEAALERETSLREHAQRTLQLKKQLWEDNVRDLREQFESSSSAQAAALVKLKARERELTSQLAACDEQLAAVLRSTSWRLAFPFRAAARAFPAGLRSKIRNIIHPSS</sequence>
<gene>
    <name evidence="3" type="ORF">J2W39_003940</name>
</gene>
<feature type="coiled-coil region" evidence="1">
    <location>
        <begin position="314"/>
        <end position="384"/>
    </location>
</feature>
<evidence type="ECO:0000259" key="2">
    <source>
        <dbReference type="Pfam" id="PF04230"/>
    </source>
</evidence>
<feature type="domain" description="Polysaccharide pyruvyl transferase" evidence="2">
    <location>
        <begin position="34"/>
        <end position="245"/>
    </location>
</feature>
<evidence type="ECO:0000256" key="1">
    <source>
        <dbReference type="SAM" id="Coils"/>
    </source>
</evidence>
<dbReference type="Proteomes" id="UP001224845">
    <property type="component" value="Unassembled WGS sequence"/>
</dbReference>
<comment type="caution">
    <text evidence="3">The sequence shown here is derived from an EMBL/GenBank/DDBJ whole genome shotgun (WGS) entry which is preliminary data.</text>
</comment>
<keyword evidence="1" id="KW-0175">Coiled coil</keyword>
<dbReference type="AlphaFoldDB" id="A0AAW8EIN4"/>
<organism evidence="3 4">
    <name type="scientific">Variovorax paradoxus</name>
    <dbReference type="NCBI Taxonomy" id="34073"/>
    <lineage>
        <taxon>Bacteria</taxon>
        <taxon>Pseudomonadati</taxon>
        <taxon>Pseudomonadota</taxon>
        <taxon>Betaproteobacteria</taxon>
        <taxon>Burkholderiales</taxon>
        <taxon>Comamonadaceae</taxon>
        <taxon>Variovorax</taxon>
    </lineage>
</organism>
<dbReference type="InterPro" id="IPR007345">
    <property type="entry name" value="Polysacch_pyruvyl_Trfase"/>
</dbReference>
<name>A0AAW8EIN4_VARPD</name>
<keyword evidence="3" id="KW-0808">Transferase</keyword>
<proteinExistence type="predicted"/>
<protein>
    <submittedName>
        <fullName evidence="3">Exopolysaccharide biosynthesis predicted pyruvyl transferase EpsI</fullName>
    </submittedName>
</protein>
<dbReference type="Pfam" id="PF04230">
    <property type="entry name" value="PS_pyruv_trans"/>
    <property type="match status" value="1"/>
</dbReference>